<name>A0A674JYW6_9SAUR</name>
<dbReference type="CTD" id="91752"/>
<dbReference type="GO" id="GO:0043198">
    <property type="term" value="C:dendritic shaft"/>
    <property type="evidence" value="ECO:0007669"/>
    <property type="project" value="Ensembl"/>
</dbReference>
<dbReference type="GeneID" id="112109488"/>
<dbReference type="GO" id="GO:0043197">
    <property type="term" value="C:dendritic spine"/>
    <property type="evidence" value="ECO:0007669"/>
    <property type="project" value="Ensembl"/>
</dbReference>
<dbReference type="InterPro" id="IPR052445">
    <property type="entry name" value="ZnF-G_patch_domain"/>
</dbReference>
<dbReference type="GO" id="GO:0005737">
    <property type="term" value="C:cytoplasm"/>
    <property type="evidence" value="ECO:0007669"/>
    <property type="project" value="Ensembl"/>
</dbReference>
<sequence length="1222" mass="138225">MECYYIVISSTHLSNGHFRNIKGVFRGPLSKNGNKTLDYAEKENTIAKALEDLKANFYCELCDKQYYKHQEFDNHINSYDHAHKQRLKELKQREFARNVASKSRKDERKQEKALQRLHKLAELRKEAACAPGSGPMFKSTTVTVRDNFHEIPQSTIIDSSNKQQNFNCTLMHNAQNAKEVTSSAFSASESASNNKSDTHKLGDQVQGAHGHKIGFSFAFPKKASVKLESSAAVFYEYNDETSSEHGFSRRSRFVPGACNFQFPSATEIVLCSEEKQNYIHPLMEKGTDTAEASEVQESKELSSKENNIILDNTVLVPADSHLKQPVSCDLDGYCVDVSSTTLRDQSLSTVAVNNQALHVESHSSERLGKKSPALDITDDCLPLQDITEENDKYINSESSTTEAEIKKLGSDVHMSSNSEGESTALQNKQETHKRPCEPFVPVLSKHGWSVLQWPSEMLIYTNTEPSISYSCNPLCFDFKSSRASDCMEKTKHQSNVPHSHHKTESNQSLVLDDAGKSISECADYKTEINKNACEQATSLMTDVSLAKSCEPATNQDKMCLDASFRTGKTEKYHISKSHIRQDTMIDDKHNKVWNKETHKRWFHKNRKRKRRRKLCHHHHEETAKADAEVSSTAEQEINYVNEEKHQHLQNTSGKCRDEIGSIWLAAEQLQQSCQKLGIENGTHKRTMSTSTHIHGDKGPCGTWNTKNSDDHCIDSEPLHRKYKANSHRQSKQLTLNSGRHNLMYSRTLCSCKVRRASCSPDHKCLEKCTSQSQSIKRAYNFLTDEPERSHRKRRQHTYSCSSDESSCRQAFLSEEYLKQTSNLAAHCKPKRKRRRKRSRTHHIFVNKEPRRNENHRPSRGNSTLNILGELLTQENIQQTKAQPIKDYTENVVQTTQLVENKFTLQSDCLLLSESNKSTECSAVESSPSTFLEDFTHSSASVIEHSILTTATPENKLEEEKKHENVRARKSQAPYKVPSIDRNVEQTPRKSYLCQYEVAETIPQEKINDATSEWLRYNSGTFNSPPPLSFKEAHTNSHTFLTTEQILAPFTLPDQTLIFPPENHGKFKDLQCEAYQQLMQQNMLANKVKFAFPPTVIQPSNSPLQPLPLQQPLCSTSVTTIHHTVLQQHAAAAAAASRFKVLQPHQQFLSQVPTLSRTPLPHLAVGPRLCPGTHTTFVAPPQLPLIPTSVLHPSHLAFPPLPHALFPSLLSPHPAVIPLQPLF</sequence>
<dbReference type="GO" id="GO:0005886">
    <property type="term" value="C:plasma membrane"/>
    <property type="evidence" value="ECO:0007669"/>
    <property type="project" value="Ensembl"/>
</dbReference>
<dbReference type="PANTHER" id="PTHR17614:SF13">
    <property type="entry name" value="ZINC FINGER PROTEIN 804A"/>
    <property type="match status" value="1"/>
</dbReference>
<dbReference type="GO" id="GO:0010628">
    <property type="term" value="P:positive regulation of gene expression"/>
    <property type="evidence" value="ECO:0007669"/>
    <property type="project" value="Ensembl"/>
</dbReference>
<evidence type="ECO:0000313" key="7">
    <source>
        <dbReference type="Proteomes" id="UP000472274"/>
    </source>
</evidence>
<dbReference type="RefSeq" id="XP_024059783.1">
    <property type="nucleotide sequence ID" value="XM_024204015.1"/>
</dbReference>
<dbReference type="GO" id="GO:0010976">
    <property type="term" value="P:positive regulation of neuron projection development"/>
    <property type="evidence" value="ECO:0007669"/>
    <property type="project" value="Ensembl"/>
</dbReference>
<dbReference type="PROSITE" id="PS00028">
    <property type="entry name" value="ZINC_FINGER_C2H2_1"/>
    <property type="match status" value="1"/>
</dbReference>
<dbReference type="SUPFAM" id="SSF57667">
    <property type="entry name" value="beta-beta-alpha zinc fingers"/>
    <property type="match status" value="1"/>
</dbReference>
<dbReference type="Ensembl" id="ENSTMTT00000027987.1">
    <property type="protein sequence ID" value="ENSTMTP00000027011.1"/>
    <property type="gene ID" value="ENSTMTG00000019736.1"/>
</dbReference>
<keyword evidence="2" id="KW-0863">Zinc-finger</keyword>
<dbReference type="AlphaFoldDB" id="A0A674JYW6"/>
<organism evidence="6 7">
    <name type="scientific">Terrapene triunguis</name>
    <name type="common">Three-toed box turtle</name>
    <dbReference type="NCBI Taxonomy" id="2587831"/>
    <lineage>
        <taxon>Eukaryota</taxon>
        <taxon>Metazoa</taxon>
        <taxon>Chordata</taxon>
        <taxon>Craniata</taxon>
        <taxon>Vertebrata</taxon>
        <taxon>Euteleostomi</taxon>
        <taxon>Archelosauria</taxon>
        <taxon>Testudinata</taxon>
        <taxon>Testudines</taxon>
        <taxon>Cryptodira</taxon>
        <taxon>Durocryptodira</taxon>
        <taxon>Testudinoidea</taxon>
        <taxon>Emydidae</taxon>
        <taxon>Terrapene</taxon>
    </lineage>
</organism>
<keyword evidence="1" id="KW-0479">Metal-binding</keyword>
<gene>
    <name evidence="6" type="primary">ZNF804A</name>
</gene>
<dbReference type="GO" id="GO:1901588">
    <property type="term" value="C:dendritic microtubule"/>
    <property type="evidence" value="ECO:0007669"/>
    <property type="project" value="Ensembl"/>
</dbReference>
<feature type="compositionally biased region" description="Polar residues" evidence="4">
    <location>
        <begin position="413"/>
        <end position="428"/>
    </location>
</feature>
<dbReference type="InterPro" id="IPR013087">
    <property type="entry name" value="Znf_C2H2_type"/>
</dbReference>
<accession>A0A674JYW6</accession>
<proteinExistence type="predicted"/>
<feature type="compositionally biased region" description="Basic and acidic residues" evidence="4">
    <location>
        <begin position="618"/>
        <end position="627"/>
    </location>
</feature>
<feature type="region of interest" description="Disordered" evidence="4">
    <location>
        <begin position="181"/>
        <end position="203"/>
    </location>
</feature>
<dbReference type="Proteomes" id="UP000472274">
    <property type="component" value="Unplaced"/>
</dbReference>
<feature type="region of interest" description="Disordered" evidence="4">
    <location>
        <begin position="411"/>
        <end position="433"/>
    </location>
</feature>
<keyword evidence="3" id="KW-0862">Zinc</keyword>
<keyword evidence="7" id="KW-1185">Reference proteome</keyword>
<evidence type="ECO:0000256" key="1">
    <source>
        <dbReference type="ARBA" id="ARBA00022723"/>
    </source>
</evidence>
<evidence type="ECO:0000256" key="4">
    <source>
        <dbReference type="SAM" id="MobiDB-lite"/>
    </source>
</evidence>
<dbReference type="GO" id="GO:0043025">
    <property type="term" value="C:neuronal cell body"/>
    <property type="evidence" value="ECO:0007669"/>
    <property type="project" value="Ensembl"/>
</dbReference>
<dbReference type="GO" id="GO:0005634">
    <property type="term" value="C:nucleus"/>
    <property type="evidence" value="ECO:0007669"/>
    <property type="project" value="Ensembl"/>
</dbReference>
<dbReference type="GO" id="GO:0008270">
    <property type="term" value="F:zinc ion binding"/>
    <property type="evidence" value="ECO:0007669"/>
    <property type="project" value="UniProtKB-KW"/>
</dbReference>
<evidence type="ECO:0000256" key="2">
    <source>
        <dbReference type="ARBA" id="ARBA00022771"/>
    </source>
</evidence>
<evidence type="ECO:0000259" key="5">
    <source>
        <dbReference type="PROSITE" id="PS00028"/>
    </source>
</evidence>
<feature type="region of interest" description="Disordered" evidence="4">
    <location>
        <begin position="607"/>
        <end position="631"/>
    </location>
</feature>
<reference evidence="6" key="1">
    <citation type="submission" date="2025-08" db="UniProtKB">
        <authorList>
            <consortium name="Ensembl"/>
        </authorList>
    </citation>
    <scope>IDENTIFICATION</scope>
</reference>
<protein>
    <submittedName>
        <fullName evidence="6">Zinc finger protein 804A</fullName>
    </submittedName>
</protein>
<dbReference type="PANTHER" id="PTHR17614">
    <property type="entry name" value="ZINC FINGER-CONTAINING"/>
    <property type="match status" value="1"/>
</dbReference>
<dbReference type="InterPro" id="IPR036236">
    <property type="entry name" value="Znf_C2H2_sf"/>
</dbReference>
<dbReference type="GO" id="GO:0030426">
    <property type="term" value="C:growth cone"/>
    <property type="evidence" value="ECO:0007669"/>
    <property type="project" value="Ensembl"/>
</dbReference>
<feature type="compositionally biased region" description="Basic residues" evidence="4">
    <location>
        <begin position="607"/>
        <end position="617"/>
    </location>
</feature>
<feature type="region of interest" description="Disordered" evidence="4">
    <location>
        <begin position="951"/>
        <end position="972"/>
    </location>
</feature>
<feature type="compositionally biased region" description="Low complexity" evidence="4">
    <location>
        <begin position="182"/>
        <end position="192"/>
    </location>
</feature>
<evidence type="ECO:0000256" key="3">
    <source>
        <dbReference type="ARBA" id="ARBA00022833"/>
    </source>
</evidence>
<feature type="compositionally biased region" description="Basic and acidic residues" evidence="4">
    <location>
        <begin position="954"/>
        <end position="966"/>
    </location>
</feature>
<evidence type="ECO:0000313" key="6">
    <source>
        <dbReference type="Ensembl" id="ENSTMTP00000027011.1"/>
    </source>
</evidence>
<dbReference type="GeneTree" id="ENSGT00940000160909"/>
<dbReference type="InParanoid" id="A0A674JYW6"/>
<reference evidence="6" key="2">
    <citation type="submission" date="2025-09" db="UniProtKB">
        <authorList>
            <consortium name="Ensembl"/>
        </authorList>
    </citation>
    <scope>IDENTIFICATION</scope>
</reference>
<feature type="domain" description="C2H2-type" evidence="5">
    <location>
        <begin position="59"/>
        <end position="81"/>
    </location>
</feature>